<sequence>MNLSDINTNSFISLISGYQMIESIYLTKSKEIERLWKERIFSWPWKPWRSTKIIQVPSEKILIMEKTEFSPRCIVAHPVIMGQVKEAIKLQFKF</sequence>
<reference evidence="1" key="1">
    <citation type="journal article" date="2015" name="Nature">
        <title>Complex archaea that bridge the gap between prokaryotes and eukaryotes.</title>
        <authorList>
            <person name="Spang A."/>
            <person name="Saw J.H."/>
            <person name="Jorgensen S.L."/>
            <person name="Zaremba-Niedzwiedzka K."/>
            <person name="Martijn J."/>
            <person name="Lind A.E."/>
            <person name="van Eijk R."/>
            <person name="Schleper C."/>
            <person name="Guy L."/>
            <person name="Ettema T.J."/>
        </authorList>
    </citation>
    <scope>NUCLEOTIDE SEQUENCE</scope>
</reference>
<dbReference type="AlphaFoldDB" id="A0A0F9MNC9"/>
<comment type="caution">
    <text evidence="1">The sequence shown here is derived from an EMBL/GenBank/DDBJ whole genome shotgun (WGS) entry which is preliminary data.</text>
</comment>
<proteinExistence type="predicted"/>
<organism evidence="1">
    <name type="scientific">marine sediment metagenome</name>
    <dbReference type="NCBI Taxonomy" id="412755"/>
    <lineage>
        <taxon>unclassified sequences</taxon>
        <taxon>metagenomes</taxon>
        <taxon>ecological metagenomes</taxon>
    </lineage>
</organism>
<gene>
    <name evidence="1" type="ORF">LCGC14_1052650</name>
</gene>
<protein>
    <submittedName>
        <fullName evidence="1">Uncharacterized protein</fullName>
    </submittedName>
</protein>
<name>A0A0F9MNC9_9ZZZZ</name>
<dbReference type="EMBL" id="LAZR01004412">
    <property type="protein sequence ID" value="KKN08835.1"/>
    <property type="molecule type" value="Genomic_DNA"/>
</dbReference>
<evidence type="ECO:0000313" key="1">
    <source>
        <dbReference type="EMBL" id="KKN08835.1"/>
    </source>
</evidence>
<accession>A0A0F9MNC9</accession>